<dbReference type="InterPro" id="IPR045528">
    <property type="entry name" value="DO-GTPase2"/>
</dbReference>
<dbReference type="Proteomes" id="UP000295497">
    <property type="component" value="Chromosome"/>
</dbReference>
<dbReference type="InterPro" id="IPR027417">
    <property type="entry name" value="P-loop_NTPase"/>
</dbReference>
<gene>
    <name evidence="2" type="ORF">SOCE836_004410</name>
</gene>
<dbReference type="Gene3D" id="3.40.50.300">
    <property type="entry name" value="P-loop containing nucleotide triphosphate hydrolases"/>
    <property type="match status" value="1"/>
</dbReference>
<reference evidence="2 3" key="1">
    <citation type="submission" date="2015-09" db="EMBL/GenBank/DDBJ databases">
        <title>Sorangium comparison.</title>
        <authorList>
            <person name="Zaburannyi N."/>
            <person name="Bunk B."/>
            <person name="Overmann J."/>
            <person name="Mueller R."/>
        </authorList>
    </citation>
    <scope>NUCLEOTIDE SEQUENCE [LARGE SCALE GENOMIC DNA]</scope>
    <source>
        <strain evidence="2 3">So ce836</strain>
    </source>
</reference>
<dbReference type="Pfam" id="PF19993">
    <property type="entry name" value="DO-GTPase2"/>
    <property type="match status" value="1"/>
</dbReference>
<accession>A0A4P2QFW0</accession>
<evidence type="ECO:0000313" key="3">
    <source>
        <dbReference type="Proteomes" id="UP000295497"/>
    </source>
</evidence>
<dbReference type="EMBL" id="CP012672">
    <property type="protein sequence ID" value="AUX28371.1"/>
    <property type="molecule type" value="Genomic_DNA"/>
</dbReference>
<dbReference type="CDD" id="cd00882">
    <property type="entry name" value="Ras_like_GTPase"/>
    <property type="match status" value="1"/>
</dbReference>
<protein>
    <recommendedName>
        <fullName evidence="1">Double-GTPase 2 domain-containing protein</fullName>
    </recommendedName>
</protein>
<name>A0A4P2QFW0_SORCE</name>
<organism evidence="2 3">
    <name type="scientific">Sorangium cellulosum</name>
    <name type="common">Polyangium cellulosum</name>
    <dbReference type="NCBI Taxonomy" id="56"/>
    <lineage>
        <taxon>Bacteria</taxon>
        <taxon>Pseudomonadati</taxon>
        <taxon>Myxococcota</taxon>
        <taxon>Polyangia</taxon>
        <taxon>Polyangiales</taxon>
        <taxon>Polyangiaceae</taxon>
        <taxon>Sorangium</taxon>
    </lineage>
</organism>
<dbReference type="AlphaFoldDB" id="A0A4P2QFW0"/>
<evidence type="ECO:0000313" key="2">
    <source>
        <dbReference type="EMBL" id="AUX28371.1"/>
    </source>
</evidence>
<feature type="domain" description="Double-GTPase 2" evidence="1">
    <location>
        <begin position="75"/>
        <end position="282"/>
    </location>
</feature>
<proteinExistence type="predicted"/>
<sequence length="321" mass="34585">MTRRCMNDGCFAADGEACALGHMDLAQCPSWMQAAPPEAEPAAAPVRTIGGRVPWSGSALGLADLANLTPRARTILVGVLGAHDAGKTTLLTGNYLRLIRGETLAGARFAGSRTLGAWESLAAWTRFDDAARLPSFPPHTPRGTARVPGLLHLALRSSADELRDVLLTDAPGEWFSRWSTKENAPDAEGARWIARNADAFLVLADCERLCQPGRGSSRNDIRKLLERLGNHVRSRPTVLVWAKADFRPSDGIREAIRDALGSRIPHAKEVEATTNRVESLADALETALAPAWSGPTARPITVPILQHEPFTVFRGSPHAHA</sequence>
<evidence type="ECO:0000259" key="1">
    <source>
        <dbReference type="Pfam" id="PF19993"/>
    </source>
</evidence>
<dbReference type="SUPFAM" id="SSF52540">
    <property type="entry name" value="P-loop containing nucleoside triphosphate hydrolases"/>
    <property type="match status" value="1"/>
</dbReference>